<keyword evidence="1" id="KW-0472">Membrane</keyword>
<dbReference type="Proteomes" id="UP000095751">
    <property type="component" value="Unassembled WGS sequence"/>
</dbReference>
<reference evidence="2 3" key="1">
    <citation type="submission" date="2016-09" db="EMBL/GenBank/DDBJ databases">
        <title>Extensive genetic diversity and differential bi-allelic expression allows diatom success in the polar Southern Ocean.</title>
        <authorList>
            <consortium name="DOE Joint Genome Institute"/>
            <person name="Mock T."/>
            <person name="Otillar R.P."/>
            <person name="Strauss J."/>
            <person name="Dupont C."/>
            <person name="Frickenhaus S."/>
            <person name="Maumus F."/>
            <person name="Mcmullan M."/>
            <person name="Sanges R."/>
            <person name="Schmutz J."/>
            <person name="Toseland A."/>
            <person name="Valas R."/>
            <person name="Veluchamy A."/>
            <person name="Ward B.J."/>
            <person name="Allen A."/>
            <person name="Barry K."/>
            <person name="Falciatore A."/>
            <person name="Ferrante M."/>
            <person name="Fortunato A.E."/>
            <person name="Gloeckner G."/>
            <person name="Gruber A."/>
            <person name="Hipkin R."/>
            <person name="Janech M."/>
            <person name="Kroth P."/>
            <person name="Leese F."/>
            <person name="Lindquist E."/>
            <person name="Lyon B.R."/>
            <person name="Martin J."/>
            <person name="Mayer C."/>
            <person name="Parker M."/>
            <person name="Quesneville H."/>
            <person name="Raymond J."/>
            <person name="Uhlig C."/>
            <person name="Valentin K.U."/>
            <person name="Worden A.Z."/>
            <person name="Armbrust E.V."/>
            <person name="Bowler C."/>
            <person name="Green B."/>
            <person name="Moulton V."/>
            <person name="Van Oosterhout C."/>
            <person name="Grigoriev I."/>
        </authorList>
    </citation>
    <scope>NUCLEOTIDE SEQUENCE [LARGE SCALE GENOMIC DNA]</scope>
    <source>
        <strain evidence="2 3">CCMP1102</strain>
    </source>
</reference>
<dbReference type="PANTHER" id="PTHR13018">
    <property type="entry name" value="PROBABLE MEMBRANE PROTEIN DUF221-RELATED"/>
    <property type="match status" value="1"/>
</dbReference>
<feature type="transmembrane region" description="Helical" evidence="1">
    <location>
        <begin position="161"/>
        <end position="181"/>
    </location>
</feature>
<proteinExistence type="predicted"/>
<dbReference type="PANTHER" id="PTHR13018:SF5">
    <property type="entry name" value="RE44586P"/>
    <property type="match status" value="1"/>
</dbReference>
<evidence type="ECO:0000313" key="2">
    <source>
        <dbReference type="EMBL" id="OEU16126.1"/>
    </source>
</evidence>
<dbReference type="OrthoDB" id="197892at2759"/>
<dbReference type="KEGG" id="fcy:FRACYDRAFT_275258"/>
<dbReference type="EMBL" id="KV784358">
    <property type="protein sequence ID" value="OEU16126.1"/>
    <property type="molecule type" value="Genomic_DNA"/>
</dbReference>
<sequence>MCESHRSESSRQSSLYYKIALFRWVTSAVVIFIITPFTATLGTGDIQAALIPQVTTLFFSDMILTNILALADPAGHLMRHFLAPRAKTQDAMNILFQGSQYELAERYTDMTKILFLNLFYCSIFPSSFFLCAISLCLKYLVDRFNLMRTWKKAPHTGNHLLPSWPSFLATTGAASHLIAYARMILLIRHMWALLHYLRTWEIKIILQM</sequence>
<feature type="transmembrane region" description="Helical" evidence="1">
    <location>
        <begin position="114"/>
        <end position="141"/>
    </location>
</feature>
<dbReference type="InParanoid" id="A0A1E7FDC7"/>
<gene>
    <name evidence="2" type="ORF">FRACYDRAFT_275258</name>
</gene>
<dbReference type="GO" id="GO:0005227">
    <property type="term" value="F:calcium-activated cation channel activity"/>
    <property type="evidence" value="ECO:0007669"/>
    <property type="project" value="InterPro"/>
</dbReference>
<dbReference type="InterPro" id="IPR045122">
    <property type="entry name" value="Csc1-like"/>
</dbReference>
<dbReference type="GO" id="GO:0005886">
    <property type="term" value="C:plasma membrane"/>
    <property type="evidence" value="ECO:0007669"/>
    <property type="project" value="TreeGrafter"/>
</dbReference>
<name>A0A1E7FDC7_9STRA</name>
<keyword evidence="1" id="KW-1133">Transmembrane helix</keyword>
<feature type="transmembrane region" description="Helical" evidence="1">
    <location>
        <begin position="21"/>
        <end position="44"/>
    </location>
</feature>
<evidence type="ECO:0000256" key="1">
    <source>
        <dbReference type="SAM" id="Phobius"/>
    </source>
</evidence>
<organism evidence="2 3">
    <name type="scientific">Fragilariopsis cylindrus CCMP1102</name>
    <dbReference type="NCBI Taxonomy" id="635003"/>
    <lineage>
        <taxon>Eukaryota</taxon>
        <taxon>Sar</taxon>
        <taxon>Stramenopiles</taxon>
        <taxon>Ochrophyta</taxon>
        <taxon>Bacillariophyta</taxon>
        <taxon>Bacillariophyceae</taxon>
        <taxon>Bacillariophycidae</taxon>
        <taxon>Bacillariales</taxon>
        <taxon>Bacillariaceae</taxon>
        <taxon>Fragilariopsis</taxon>
    </lineage>
</organism>
<protein>
    <submittedName>
        <fullName evidence="2">Uncharacterized protein</fullName>
    </submittedName>
</protein>
<evidence type="ECO:0000313" key="3">
    <source>
        <dbReference type="Proteomes" id="UP000095751"/>
    </source>
</evidence>
<accession>A0A1E7FDC7</accession>
<keyword evidence="3" id="KW-1185">Reference proteome</keyword>
<dbReference type="AlphaFoldDB" id="A0A1E7FDC7"/>
<keyword evidence="1" id="KW-0812">Transmembrane</keyword>
<feature type="transmembrane region" description="Helical" evidence="1">
    <location>
        <begin position="50"/>
        <end position="71"/>
    </location>
</feature>